<organism evidence="1 2">
    <name type="scientific">Erythrobacter longus</name>
    <dbReference type="NCBI Taxonomy" id="1044"/>
    <lineage>
        <taxon>Bacteria</taxon>
        <taxon>Pseudomonadati</taxon>
        <taxon>Pseudomonadota</taxon>
        <taxon>Alphaproteobacteria</taxon>
        <taxon>Sphingomonadales</taxon>
        <taxon>Erythrobacteraceae</taxon>
        <taxon>Erythrobacter/Porphyrobacter group</taxon>
        <taxon>Erythrobacter</taxon>
    </lineage>
</organism>
<dbReference type="EMBL" id="JMIW01000005">
    <property type="protein sequence ID" value="KEO89443.1"/>
    <property type="molecule type" value="Genomic_DNA"/>
</dbReference>
<dbReference type="eggNOG" id="COG5447">
    <property type="taxonomic scope" value="Bacteria"/>
</dbReference>
<protein>
    <recommendedName>
        <fullName evidence="3">DUF1491 family protein</fullName>
    </recommendedName>
</protein>
<evidence type="ECO:0008006" key="3">
    <source>
        <dbReference type="Google" id="ProtNLM"/>
    </source>
</evidence>
<evidence type="ECO:0000313" key="2">
    <source>
        <dbReference type="Proteomes" id="UP000027647"/>
    </source>
</evidence>
<evidence type="ECO:0000313" key="1">
    <source>
        <dbReference type="EMBL" id="KEO89443.1"/>
    </source>
</evidence>
<sequence length="111" mass="12681">MSERLPAHLEVSSLMRLAESNGGFAMVLAKGERDAGTILIVSMFRGSNARLYERMPQLDGTRPFVLTKSQDPEKQLEFDEYISRRQSQDPDIWVLEVDIDDPERFIALLPK</sequence>
<comment type="caution">
    <text evidence="1">The sequence shown here is derived from an EMBL/GenBank/DDBJ whole genome shotgun (WGS) entry which is preliminary data.</text>
</comment>
<dbReference type="OrthoDB" id="9809136at2"/>
<dbReference type="Gene3D" id="3.40.1530.20">
    <property type="entry name" value="Protein of unknown function (DUF1491)"/>
    <property type="match status" value="1"/>
</dbReference>
<dbReference type="InterPro" id="IPR009964">
    <property type="entry name" value="DUF1491"/>
</dbReference>
<dbReference type="Proteomes" id="UP000027647">
    <property type="component" value="Unassembled WGS sequence"/>
</dbReference>
<name>A0A074MC68_ERYLO</name>
<keyword evidence="2" id="KW-1185">Reference proteome</keyword>
<reference evidence="1 2" key="1">
    <citation type="submission" date="2014-04" db="EMBL/GenBank/DDBJ databases">
        <title>A comprehensive comparison of genomes of Erythrobacter spp. strains.</title>
        <authorList>
            <person name="Zheng Q."/>
        </authorList>
    </citation>
    <scope>NUCLEOTIDE SEQUENCE [LARGE SCALE GENOMIC DNA]</scope>
    <source>
        <strain evidence="1 2">DSM 6997</strain>
    </source>
</reference>
<dbReference type="STRING" id="1044.EH31_12420"/>
<dbReference type="AlphaFoldDB" id="A0A074MC68"/>
<proteinExistence type="predicted"/>
<gene>
    <name evidence="1" type="ORF">EH31_12420</name>
</gene>
<dbReference type="RefSeq" id="WP_034960585.1">
    <property type="nucleotide sequence ID" value="NZ_JMIW01000005.1"/>
</dbReference>
<accession>A0A074MC68</accession>
<dbReference type="Pfam" id="PF07372">
    <property type="entry name" value="DUF1491"/>
    <property type="match status" value="1"/>
</dbReference>